<proteinExistence type="predicted"/>
<gene>
    <name evidence="1" type="ORF">FHU37_003015</name>
</gene>
<accession>A0A853A6H1</accession>
<dbReference type="Gene3D" id="2.60.120.260">
    <property type="entry name" value="Galactose-binding domain-like"/>
    <property type="match status" value="3"/>
</dbReference>
<keyword evidence="2" id="KW-1185">Reference proteome</keyword>
<evidence type="ECO:0000313" key="1">
    <source>
        <dbReference type="EMBL" id="NYI06072.1"/>
    </source>
</evidence>
<reference evidence="1 2" key="1">
    <citation type="submission" date="2020-07" db="EMBL/GenBank/DDBJ databases">
        <title>Sequencing the genomes of 1000 actinobacteria strains.</title>
        <authorList>
            <person name="Klenk H.-P."/>
        </authorList>
    </citation>
    <scope>NUCLEOTIDE SEQUENCE [LARGE SCALE GENOMIC DNA]</scope>
    <source>
        <strain evidence="1 2">DSM 42178</strain>
    </source>
</reference>
<evidence type="ECO:0000313" key="2">
    <source>
        <dbReference type="Proteomes" id="UP000567795"/>
    </source>
</evidence>
<dbReference type="Proteomes" id="UP000567795">
    <property type="component" value="Unassembled WGS sequence"/>
</dbReference>
<dbReference type="AlphaFoldDB" id="A0A853A6H1"/>
<protein>
    <submittedName>
        <fullName evidence="1">Uncharacterized protein</fullName>
    </submittedName>
</protein>
<organism evidence="1 2">
    <name type="scientific">Allostreptomyces psammosilenae</name>
    <dbReference type="NCBI Taxonomy" id="1892865"/>
    <lineage>
        <taxon>Bacteria</taxon>
        <taxon>Bacillati</taxon>
        <taxon>Actinomycetota</taxon>
        <taxon>Actinomycetes</taxon>
        <taxon>Kitasatosporales</taxon>
        <taxon>Streptomycetaceae</taxon>
        <taxon>Allostreptomyces</taxon>
    </lineage>
</organism>
<comment type="caution">
    <text evidence="1">The sequence shown here is derived from an EMBL/GenBank/DDBJ whole genome shotgun (WGS) entry which is preliminary data.</text>
</comment>
<dbReference type="EMBL" id="JACBZD010000001">
    <property type="protein sequence ID" value="NYI06072.1"/>
    <property type="molecule type" value="Genomic_DNA"/>
</dbReference>
<sequence length="759" mass="80658">MAYSTTNLLPVAASTFEGGTHSWSAGTNTTLSVVTGQSPSGGGTYSLRMTASASGSVSGTTPRVGVSAGTEYVAYVPVRTSAATSGRTATATITWYDAASGGTSLGTSVSAVWTLPASTGWNVAYYPVAVDRAPSGAVSATVTLTVTGLATAEYVNTDEVFMGTTPNRSGNLMDFNVSSIEQDAAEWTTTNGSLVRAGTPQATGSGYYSLTAISNAAGEMVITTIPSYPVTAGQTYVSYAAVRAYSAAMELHSEIRWFDAADSLISAETRTSTLATGSVLRTAVVGVAPEGAVSARVCLRPYATAATQYVALDDVSLCVAPNAPGNLLTYEEFSTESVLPSYSPTGVSYSRAYLASATTDGYYAVKLVADTSSIVSLYLDRLVPVSPGTTYQVGAVFFAHNPTPSNSMTASFRTRIDWFDSDQQLLLVDNPDQFYTVTRTGEWSSIAQTQTRTAPPGAAFARVGYDIDNSGATADYYFVDNLRLTESSPEYTLSVDSQNGLVNFTVFWEPPESASAALVTIRRMNSDGTSDDLRGHGLVYNLAPYSGSPIIVEDYEAPLATNVWYSVEWFKSDGTSTTLQLLTQSVTAPVLDDANYVWLKSPGNPALNTRVMMESPFRWSRASRTVTYDIVGRRNPVVVSSTRSGRSASVTLLIWDHNSNTIFDRLLDSGLPVLVQAMPGYGVDGNLYLSIDGTETESVTGNATIPGWRWTLAVTEVDRPGGGLQGSAVLTWQNITDTYATWQEVTDSHDTWADLMVNG</sequence>
<name>A0A853A6H1_9ACTN</name>